<evidence type="ECO:0000313" key="1">
    <source>
        <dbReference type="EMBL" id="GAA4207604.1"/>
    </source>
</evidence>
<gene>
    <name evidence="1" type="ORF">GCM10022289_30250</name>
</gene>
<keyword evidence="2" id="KW-1185">Reference proteome</keyword>
<dbReference type="Proteomes" id="UP001501772">
    <property type="component" value="Unassembled WGS sequence"/>
</dbReference>
<dbReference type="Gene3D" id="3.90.550.10">
    <property type="entry name" value="Spore Coat Polysaccharide Biosynthesis Protein SpsA, Chain A"/>
    <property type="match status" value="1"/>
</dbReference>
<dbReference type="SUPFAM" id="SSF53448">
    <property type="entry name" value="Nucleotide-diphospho-sugar transferases"/>
    <property type="match status" value="1"/>
</dbReference>
<dbReference type="RefSeq" id="WP_344852287.1">
    <property type="nucleotide sequence ID" value="NZ_BAABBY010000007.1"/>
</dbReference>
<comment type="caution">
    <text evidence="1">The sequence shown here is derived from an EMBL/GenBank/DDBJ whole genome shotgun (WGS) entry which is preliminary data.</text>
</comment>
<organism evidence="1 2">
    <name type="scientific">Pedobacter jeongneungensis</name>
    <dbReference type="NCBI Taxonomy" id="947309"/>
    <lineage>
        <taxon>Bacteria</taxon>
        <taxon>Pseudomonadati</taxon>
        <taxon>Bacteroidota</taxon>
        <taxon>Sphingobacteriia</taxon>
        <taxon>Sphingobacteriales</taxon>
        <taxon>Sphingobacteriaceae</taxon>
        <taxon>Pedobacter</taxon>
    </lineage>
</organism>
<reference evidence="2" key="1">
    <citation type="journal article" date="2019" name="Int. J. Syst. Evol. Microbiol.">
        <title>The Global Catalogue of Microorganisms (GCM) 10K type strain sequencing project: providing services to taxonomists for standard genome sequencing and annotation.</title>
        <authorList>
            <consortium name="The Broad Institute Genomics Platform"/>
            <consortium name="The Broad Institute Genome Sequencing Center for Infectious Disease"/>
            <person name="Wu L."/>
            <person name="Ma J."/>
        </authorList>
    </citation>
    <scope>NUCLEOTIDE SEQUENCE [LARGE SCALE GENOMIC DNA]</scope>
    <source>
        <strain evidence="2">JCM 17626</strain>
    </source>
</reference>
<name>A0ABP8BIK0_9SPHI</name>
<dbReference type="InterPro" id="IPR029044">
    <property type="entry name" value="Nucleotide-diphossugar_trans"/>
</dbReference>
<proteinExistence type="predicted"/>
<protein>
    <submittedName>
        <fullName evidence="1">Hemolytic protein HlpA</fullName>
    </submittedName>
</protein>
<sequence>MSTNYTAYQTQSAILFIFFNRTDTTLKVLERIKQAKPSRLYLTCDGPRENRATEAEDCSKAKESVMGFIDWECEVHTLFREKNLGPKEAISSAIDWFFQHEEEGIILEHDCLPSMSFFYYCDNLLDKYRNDTRIWLISGFNFDTKKKWGKGSYYFSNLTNGWGWATWKRSWNNYDKNLSQYNADEVRGPLQKIFEDPLIVDRWVEIFNETKEGKIDTWDYQVTFSHLFSHSLTIVPNYNLVSNIGFDQFAENTTNANSPFANVPLEELGELVHPKYMVPEKEADYNLLFEEFNIRGKLAEMAYLKKHNSYRRRFKRWFKSLFKG</sequence>
<evidence type="ECO:0000313" key="2">
    <source>
        <dbReference type="Proteomes" id="UP001501772"/>
    </source>
</evidence>
<dbReference type="EMBL" id="BAABBY010000007">
    <property type="protein sequence ID" value="GAA4207604.1"/>
    <property type="molecule type" value="Genomic_DNA"/>
</dbReference>
<accession>A0ABP8BIK0</accession>